<keyword evidence="2" id="KW-0472">Membrane</keyword>
<feature type="region of interest" description="Disordered" evidence="1">
    <location>
        <begin position="116"/>
        <end position="206"/>
    </location>
</feature>
<feature type="signal peptide" evidence="3">
    <location>
        <begin position="1"/>
        <end position="24"/>
    </location>
</feature>
<evidence type="ECO:0000313" key="5">
    <source>
        <dbReference type="Proteomes" id="UP000282674"/>
    </source>
</evidence>
<evidence type="ECO:0000256" key="3">
    <source>
        <dbReference type="SAM" id="SignalP"/>
    </source>
</evidence>
<gene>
    <name evidence="4" type="ORF">EBO15_31180</name>
</gene>
<keyword evidence="2" id="KW-0812">Transmembrane</keyword>
<evidence type="ECO:0000256" key="2">
    <source>
        <dbReference type="SAM" id="Phobius"/>
    </source>
</evidence>
<protein>
    <submittedName>
        <fullName evidence="4">Uncharacterized protein</fullName>
    </submittedName>
</protein>
<feature type="chain" id="PRO_5018145222" evidence="3">
    <location>
        <begin position="25"/>
        <end position="495"/>
    </location>
</feature>
<dbReference type="Pfam" id="PF03995">
    <property type="entry name" value="Inhibitor_I36"/>
    <property type="match status" value="1"/>
</dbReference>
<keyword evidence="5" id="KW-1185">Reference proteome</keyword>
<evidence type="ECO:0000313" key="4">
    <source>
        <dbReference type="EMBL" id="RMI38936.1"/>
    </source>
</evidence>
<feature type="compositionally biased region" description="Low complexity" evidence="1">
    <location>
        <begin position="477"/>
        <end position="487"/>
    </location>
</feature>
<proteinExistence type="predicted"/>
<keyword evidence="3" id="KW-0732">Signal</keyword>
<sequence>MSGLVIAAVAVLVAVGVPAVPAEAFSVCSPGWSCVFADNGEQDGLWATNNPGYDHDMAGDQINDRTQSAVNMGSGYMGLYRDSPFQGLVACLGPKTRNYHIPAGTVTGIRYHPSRTAACGAPAHKPSPKHHPAAPPATTKHTPAGDSTSPGKSKGKVKASPTLPDAPGATPLPQPTSSGELPQVARGTPGNSVNVAAPSDAGHGKSGTGTVVAVVGAAAGVLLMAGLLVTGVLFARRRKDGAAARTRRPATGPDAAQTVDRGLRLMAVDCEEAGRPMPRIRAVGLADGTLSVLLTAPDTEAPDPWRADADGTCWRLAAGEITELTDDVRDAPAPLPLLAPAGPGLWVDLRSVPGPISLSGPRSAVRKAARALADGLRASPWSRGVRIRAAGAADVGTGPGTDGTEDDGAEERGRVVFVADDMEVPRTAPPGGVVVALGKVAGAGTRWPVRPDGTLRVPEQIPAEPTLKDQAQPPAPSAAAGSASVSPLPEGERAK</sequence>
<organism evidence="4 5">
    <name type="scientific">Actinomadura harenae</name>
    <dbReference type="NCBI Taxonomy" id="2483351"/>
    <lineage>
        <taxon>Bacteria</taxon>
        <taxon>Bacillati</taxon>
        <taxon>Actinomycetota</taxon>
        <taxon>Actinomycetes</taxon>
        <taxon>Streptosporangiales</taxon>
        <taxon>Thermomonosporaceae</taxon>
        <taxon>Actinomadura</taxon>
    </lineage>
</organism>
<feature type="transmembrane region" description="Helical" evidence="2">
    <location>
        <begin position="211"/>
        <end position="235"/>
    </location>
</feature>
<feature type="region of interest" description="Disordered" evidence="1">
    <location>
        <begin position="445"/>
        <end position="495"/>
    </location>
</feature>
<keyword evidence="2" id="KW-1133">Transmembrane helix</keyword>
<accession>A0A3M2LPB6</accession>
<dbReference type="AlphaFoldDB" id="A0A3M2LPB6"/>
<evidence type="ECO:0000256" key="1">
    <source>
        <dbReference type="SAM" id="MobiDB-lite"/>
    </source>
</evidence>
<dbReference type="EMBL" id="RFFG01000076">
    <property type="protein sequence ID" value="RMI38936.1"/>
    <property type="molecule type" value="Genomic_DNA"/>
</dbReference>
<dbReference type="Proteomes" id="UP000282674">
    <property type="component" value="Unassembled WGS sequence"/>
</dbReference>
<name>A0A3M2LPB6_9ACTN</name>
<reference evidence="4 5" key="1">
    <citation type="submission" date="2018-10" db="EMBL/GenBank/DDBJ databases">
        <title>Isolation from soil.</title>
        <authorList>
            <person name="Hu J."/>
        </authorList>
    </citation>
    <scope>NUCLEOTIDE SEQUENCE [LARGE SCALE GENOMIC DNA]</scope>
    <source>
        <strain evidence="4 5">NEAU-Ht49</strain>
    </source>
</reference>
<comment type="caution">
    <text evidence="4">The sequence shown here is derived from an EMBL/GenBank/DDBJ whole genome shotgun (WGS) entry which is preliminary data.</text>
</comment>